<reference evidence="2" key="1">
    <citation type="submission" date="2014-09" db="EMBL/GenBank/DDBJ databases">
        <authorList>
            <person name="Magalhaes I.L.F."/>
            <person name="Oliveira U."/>
            <person name="Santos F.R."/>
            <person name="Vidigal T.H.D.A."/>
            <person name="Brescovit A.D."/>
            <person name="Santos A.J."/>
        </authorList>
    </citation>
    <scope>NUCLEOTIDE SEQUENCE</scope>
    <source>
        <tissue evidence="2">Shoot tissue taken approximately 20 cm above the soil surface</tissue>
    </source>
</reference>
<evidence type="ECO:0000256" key="1">
    <source>
        <dbReference type="SAM" id="MobiDB-lite"/>
    </source>
</evidence>
<evidence type="ECO:0000313" key="2">
    <source>
        <dbReference type="EMBL" id="JAD97887.1"/>
    </source>
</evidence>
<organism evidence="2">
    <name type="scientific">Arundo donax</name>
    <name type="common">Giant reed</name>
    <name type="synonym">Donax arundinaceus</name>
    <dbReference type="NCBI Taxonomy" id="35708"/>
    <lineage>
        <taxon>Eukaryota</taxon>
        <taxon>Viridiplantae</taxon>
        <taxon>Streptophyta</taxon>
        <taxon>Embryophyta</taxon>
        <taxon>Tracheophyta</taxon>
        <taxon>Spermatophyta</taxon>
        <taxon>Magnoliopsida</taxon>
        <taxon>Liliopsida</taxon>
        <taxon>Poales</taxon>
        <taxon>Poaceae</taxon>
        <taxon>PACMAD clade</taxon>
        <taxon>Arundinoideae</taxon>
        <taxon>Arundineae</taxon>
        <taxon>Arundo</taxon>
    </lineage>
</organism>
<sequence length="116" mass="13091">MAHFSFLSSSPLRSFQSSKCNIRINPKVWGQDHLRHRQCPKRAGTSKGYHCLPAHRTSTRTRTHRTGSVPHPSSQLCLQQNHQLQQHQPSAKSSTAPNNLTRSCRGGGSSVLRRRR</sequence>
<protein>
    <submittedName>
        <fullName evidence="2">Uncharacterized protein</fullName>
    </submittedName>
</protein>
<dbReference type="EMBL" id="GBRH01200008">
    <property type="protein sequence ID" value="JAD97887.1"/>
    <property type="molecule type" value="Transcribed_RNA"/>
</dbReference>
<reference evidence="2" key="2">
    <citation type="journal article" date="2015" name="Data Brief">
        <title>Shoot transcriptome of the giant reed, Arundo donax.</title>
        <authorList>
            <person name="Barrero R.A."/>
            <person name="Guerrero F.D."/>
            <person name="Moolhuijzen P."/>
            <person name="Goolsby J.A."/>
            <person name="Tidwell J."/>
            <person name="Bellgard S.E."/>
            <person name="Bellgard M.I."/>
        </authorList>
    </citation>
    <scope>NUCLEOTIDE SEQUENCE</scope>
    <source>
        <tissue evidence="2">Shoot tissue taken approximately 20 cm above the soil surface</tissue>
    </source>
</reference>
<feature type="compositionally biased region" description="Polar residues" evidence="1">
    <location>
        <begin position="89"/>
        <end position="101"/>
    </location>
</feature>
<feature type="region of interest" description="Disordered" evidence="1">
    <location>
        <begin position="40"/>
        <end position="116"/>
    </location>
</feature>
<feature type="compositionally biased region" description="Low complexity" evidence="1">
    <location>
        <begin position="75"/>
        <end position="88"/>
    </location>
</feature>
<name>A0A0A9EPB8_ARUDO</name>
<proteinExistence type="predicted"/>
<dbReference type="AlphaFoldDB" id="A0A0A9EPB8"/>
<accession>A0A0A9EPB8</accession>